<gene>
    <name evidence="1" type="ORF">KW868_20270</name>
</gene>
<reference evidence="1" key="1">
    <citation type="submission" date="2021-07" db="EMBL/GenBank/DDBJ databases">
        <authorList>
            <person name="Fernandez M."/>
            <person name="Pereira P."/>
            <person name="Torres Tejerizo G.A."/>
            <person name="Gonzalez P."/>
            <person name="Agostini E."/>
        </authorList>
    </citation>
    <scope>NUCLEOTIDE SEQUENCE</scope>
    <source>
        <strain evidence="1">SFC 500-1A</strain>
    </source>
</reference>
<protein>
    <submittedName>
        <fullName evidence="1">Uncharacterized protein</fullName>
    </submittedName>
</protein>
<comment type="caution">
    <text evidence="1">The sequence shown here is derived from an EMBL/GenBank/DDBJ whole genome shotgun (WGS) entry which is preliminary data.</text>
</comment>
<evidence type="ECO:0000313" key="1">
    <source>
        <dbReference type="EMBL" id="MCF0266792.1"/>
    </source>
</evidence>
<proteinExistence type="predicted"/>
<name>A0A6A1RNA8_ACIGI</name>
<sequence>MKSAILGIFLMMGLIVPNLTWASYLNHCLLTVKVLEATSTMTMAINGPQGEFEKSKLTMYIKILKAEKNGRADSGCQSLVNQRMRITIEQPPLISLVKGQVVQVESITKDAFPQEGYVTQYKLKN</sequence>
<dbReference type="AlphaFoldDB" id="A0A6A1RNA8"/>
<accession>A0A6A1RNA8</accession>
<evidence type="ECO:0000313" key="2">
    <source>
        <dbReference type="Proteomes" id="UP000887320"/>
    </source>
</evidence>
<dbReference type="RefSeq" id="WP_004724091.1">
    <property type="nucleotide sequence ID" value="NZ_BBRY01000013.1"/>
</dbReference>
<dbReference type="EMBL" id="JAHWXT010000010">
    <property type="protein sequence ID" value="MCF0266792.1"/>
    <property type="molecule type" value="Genomic_DNA"/>
</dbReference>
<organism evidence="1 2">
    <name type="scientific">Acinetobacter guillouiae</name>
    <name type="common">Acinetobacter genomosp. 11</name>
    <dbReference type="NCBI Taxonomy" id="106649"/>
    <lineage>
        <taxon>Bacteria</taxon>
        <taxon>Pseudomonadati</taxon>
        <taxon>Pseudomonadota</taxon>
        <taxon>Gammaproteobacteria</taxon>
        <taxon>Moraxellales</taxon>
        <taxon>Moraxellaceae</taxon>
        <taxon>Acinetobacter</taxon>
    </lineage>
</organism>
<dbReference type="Proteomes" id="UP000887320">
    <property type="component" value="Unassembled WGS sequence"/>
</dbReference>